<accession>A0A951Q6P8</accession>
<protein>
    <submittedName>
        <fullName evidence="1">Uncharacterized protein</fullName>
    </submittedName>
</protein>
<proteinExistence type="predicted"/>
<comment type="caution">
    <text evidence="1">The sequence shown here is derived from an EMBL/GenBank/DDBJ whole genome shotgun (WGS) entry which is preliminary data.</text>
</comment>
<reference evidence="1" key="2">
    <citation type="journal article" date="2022" name="Microbiol. Resour. Announc.">
        <title>Metagenome Sequencing to Explore Phylogenomics of Terrestrial Cyanobacteria.</title>
        <authorList>
            <person name="Ward R.D."/>
            <person name="Stajich J.E."/>
            <person name="Johansen J.R."/>
            <person name="Huntemann M."/>
            <person name="Clum A."/>
            <person name="Foster B."/>
            <person name="Foster B."/>
            <person name="Roux S."/>
            <person name="Palaniappan K."/>
            <person name="Varghese N."/>
            <person name="Mukherjee S."/>
            <person name="Reddy T.B.K."/>
            <person name="Daum C."/>
            <person name="Copeland A."/>
            <person name="Chen I.A."/>
            <person name="Ivanova N.N."/>
            <person name="Kyrpides N.C."/>
            <person name="Shapiro N."/>
            <person name="Eloe-Fadrosh E.A."/>
            <person name="Pietrasiak N."/>
        </authorList>
    </citation>
    <scope>NUCLEOTIDE SEQUENCE</scope>
    <source>
        <strain evidence="1">JT2-VF2</strain>
    </source>
</reference>
<reference evidence="1" key="1">
    <citation type="submission" date="2021-05" db="EMBL/GenBank/DDBJ databases">
        <authorList>
            <person name="Pietrasiak N."/>
            <person name="Ward R."/>
            <person name="Stajich J.E."/>
            <person name="Kurbessoian T."/>
        </authorList>
    </citation>
    <scope>NUCLEOTIDE SEQUENCE</scope>
    <source>
        <strain evidence="1">JT2-VF2</strain>
    </source>
</reference>
<sequence>MNKIQYTFIPSSQSPVPNPQSLTSTSDSEIKSDCYRVLRYSDRLLQIPILIDDVVVRDSQAILVYLARRYVNEE</sequence>
<dbReference type="AlphaFoldDB" id="A0A951Q6P8"/>
<evidence type="ECO:0000313" key="1">
    <source>
        <dbReference type="EMBL" id="MBW4565783.1"/>
    </source>
</evidence>
<dbReference type="EMBL" id="JAHHHN010000047">
    <property type="protein sequence ID" value="MBW4565783.1"/>
    <property type="molecule type" value="Genomic_DNA"/>
</dbReference>
<organism evidence="1 2">
    <name type="scientific">Mojavia pulchra JT2-VF2</name>
    <dbReference type="NCBI Taxonomy" id="287848"/>
    <lineage>
        <taxon>Bacteria</taxon>
        <taxon>Bacillati</taxon>
        <taxon>Cyanobacteriota</taxon>
        <taxon>Cyanophyceae</taxon>
        <taxon>Nostocales</taxon>
        <taxon>Nostocaceae</taxon>
    </lineage>
</organism>
<evidence type="ECO:0000313" key="2">
    <source>
        <dbReference type="Proteomes" id="UP000715781"/>
    </source>
</evidence>
<gene>
    <name evidence="1" type="ORF">KME32_32805</name>
</gene>
<name>A0A951Q6P8_9NOST</name>
<dbReference type="Proteomes" id="UP000715781">
    <property type="component" value="Unassembled WGS sequence"/>
</dbReference>